<name>A0A317W515_9EURO</name>
<dbReference type="Proteomes" id="UP000246702">
    <property type="component" value="Unassembled WGS sequence"/>
</dbReference>
<proteinExistence type="predicted"/>
<reference evidence="2 3" key="1">
    <citation type="submission" date="2016-12" db="EMBL/GenBank/DDBJ databases">
        <title>The genomes of Aspergillus section Nigri reveals drivers in fungal speciation.</title>
        <authorList>
            <consortium name="DOE Joint Genome Institute"/>
            <person name="Vesth T.C."/>
            <person name="Nybo J."/>
            <person name="Theobald S."/>
            <person name="Brandl J."/>
            <person name="Frisvad J.C."/>
            <person name="Nielsen K.F."/>
            <person name="Lyhne E.K."/>
            <person name="Kogle M.E."/>
            <person name="Kuo A."/>
            <person name="Riley R."/>
            <person name="Clum A."/>
            <person name="Nolan M."/>
            <person name="Lipzen A."/>
            <person name="Salamov A."/>
            <person name="Henrissat B."/>
            <person name="Wiebenga A."/>
            <person name="De Vries R.P."/>
            <person name="Grigoriev I.V."/>
            <person name="Mortensen U.H."/>
            <person name="Andersen M.R."/>
            <person name="Baker S.E."/>
        </authorList>
    </citation>
    <scope>NUCLEOTIDE SEQUENCE [LARGE SCALE GENOMIC DNA]</scope>
    <source>
        <strain evidence="2 3">CBS 115572</strain>
    </source>
</reference>
<dbReference type="GeneID" id="37107915"/>
<evidence type="ECO:0000256" key="1">
    <source>
        <dbReference type="SAM" id="MobiDB-lite"/>
    </source>
</evidence>
<feature type="region of interest" description="Disordered" evidence="1">
    <location>
        <begin position="46"/>
        <end position="74"/>
    </location>
</feature>
<accession>A0A317W515</accession>
<evidence type="ECO:0000313" key="3">
    <source>
        <dbReference type="Proteomes" id="UP000246702"/>
    </source>
</evidence>
<organism evidence="2 3">
    <name type="scientific">Aspergillus sclerotioniger CBS 115572</name>
    <dbReference type="NCBI Taxonomy" id="1450535"/>
    <lineage>
        <taxon>Eukaryota</taxon>
        <taxon>Fungi</taxon>
        <taxon>Dikarya</taxon>
        <taxon>Ascomycota</taxon>
        <taxon>Pezizomycotina</taxon>
        <taxon>Eurotiomycetes</taxon>
        <taxon>Eurotiomycetidae</taxon>
        <taxon>Eurotiales</taxon>
        <taxon>Aspergillaceae</taxon>
        <taxon>Aspergillus</taxon>
        <taxon>Aspergillus subgen. Circumdati</taxon>
    </lineage>
</organism>
<sequence length="100" mass="11145">MEVMEQILSSSGGHAFTNQGSSTLATAISQWRKTALSFRIVLRSATGQEMSSQRRRGETLKRRPTSRARGAAATNRRRLLHAVLLLTSHFSLSSHQHDQQ</sequence>
<comment type="caution">
    <text evidence="2">The sequence shown here is derived from an EMBL/GenBank/DDBJ whole genome shotgun (WGS) entry which is preliminary data.</text>
</comment>
<protein>
    <submittedName>
        <fullName evidence="2">Uncharacterized protein</fullName>
    </submittedName>
</protein>
<gene>
    <name evidence="2" type="ORF">BO94DRAFT_147517</name>
</gene>
<dbReference type="EMBL" id="MSFK01000020">
    <property type="protein sequence ID" value="PWY81654.1"/>
    <property type="molecule type" value="Genomic_DNA"/>
</dbReference>
<dbReference type="RefSeq" id="XP_025465722.1">
    <property type="nucleotide sequence ID" value="XM_025605772.1"/>
</dbReference>
<keyword evidence="3" id="KW-1185">Reference proteome</keyword>
<dbReference type="AlphaFoldDB" id="A0A317W515"/>
<evidence type="ECO:0000313" key="2">
    <source>
        <dbReference type="EMBL" id="PWY81654.1"/>
    </source>
</evidence>